<gene>
    <name evidence="2" type="ORF">FHR72_001638</name>
</gene>
<keyword evidence="1" id="KW-0472">Membrane</keyword>
<evidence type="ECO:0000313" key="2">
    <source>
        <dbReference type="EMBL" id="MBB2990170.1"/>
    </source>
</evidence>
<protein>
    <recommendedName>
        <fullName evidence="4">DUF1622 domain-containing protein</fullName>
    </recommendedName>
</protein>
<dbReference type="Proteomes" id="UP000550501">
    <property type="component" value="Unassembled WGS sequence"/>
</dbReference>
<name>A0A839Q1Z7_MYCIR</name>
<comment type="caution">
    <text evidence="2">The sequence shown here is derived from an EMBL/GenBank/DDBJ whole genome shotgun (WGS) entry which is preliminary data.</text>
</comment>
<dbReference type="AlphaFoldDB" id="A0A839Q1Z7"/>
<reference evidence="2 3" key="1">
    <citation type="submission" date="2020-08" db="EMBL/GenBank/DDBJ databases">
        <title>The Agave Microbiome: Exploring the role of microbial communities in plant adaptations to desert environments.</title>
        <authorList>
            <person name="Partida-Martinez L.P."/>
        </authorList>
    </citation>
    <scope>NUCLEOTIDE SEQUENCE [LARGE SCALE GENOMIC DNA]</scope>
    <source>
        <strain evidence="2 3">AT2.18</strain>
    </source>
</reference>
<keyword evidence="1" id="KW-0812">Transmembrane</keyword>
<accession>A0A839Q1Z7</accession>
<evidence type="ECO:0000256" key="1">
    <source>
        <dbReference type="SAM" id="Phobius"/>
    </source>
</evidence>
<proteinExistence type="predicted"/>
<dbReference type="EMBL" id="JACHVU010000003">
    <property type="protein sequence ID" value="MBB2990170.1"/>
    <property type="molecule type" value="Genomic_DNA"/>
</dbReference>
<feature type="transmembrane region" description="Helical" evidence="1">
    <location>
        <begin position="6"/>
        <end position="26"/>
    </location>
</feature>
<feature type="transmembrane region" description="Helical" evidence="1">
    <location>
        <begin position="54"/>
        <end position="70"/>
    </location>
</feature>
<evidence type="ECO:0000313" key="3">
    <source>
        <dbReference type="Proteomes" id="UP000550501"/>
    </source>
</evidence>
<dbReference type="RefSeq" id="WP_183467436.1">
    <property type="nucleotide sequence ID" value="NZ_JACHVU010000003.1"/>
</dbReference>
<sequence length="90" mass="9276">MSVVVAASWCLAIAGIMLGVAALVVFRAPLLALRVMLELLTAAGLLRLSVDSTWTAIAAAAAVIVLRRVVTRSVIADLNAAPWRAHGSAA</sequence>
<evidence type="ECO:0008006" key="4">
    <source>
        <dbReference type="Google" id="ProtNLM"/>
    </source>
</evidence>
<keyword evidence="3" id="KW-1185">Reference proteome</keyword>
<organism evidence="2 3">
    <name type="scientific">Mycolicibacterium iranicum</name>
    <name type="common">Mycobacterium iranicum</name>
    <dbReference type="NCBI Taxonomy" id="912594"/>
    <lineage>
        <taxon>Bacteria</taxon>
        <taxon>Bacillati</taxon>
        <taxon>Actinomycetota</taxon>
        <taxon>Actinomycetes</taxon>
        <taxon>Mycobacteriales</taxon>
        <taxon>Mycobacteriaceae</taxon>
        <taxon>Mycolicibacterium</taxon>
    </lineage>
</organism>
<keyword evidence="1" id="KW-1133">Transmembrane helix</keyword>